<feature type="domain" description="Glycosyl transferase family 51" evidence="12">
    <location>
        <begin position="105"/>
        <end position="255"/>
    </location>
</feature>
<dbReference type="AlphaFoldDB" id="A0A7W9YM93"/>
<keyword evidence="3" id="KW-0328">Glycosyltransferase</keyword>
<dbReference type="Pfam" id="PF00912">
    <property type="entry name" value="Transgly"/>
    <property type="match status" value="1"/>
</dbReference>
<dbReference type="InterPro" id="IPR012338">
    <property type="entry name" value="Beta-lactam/transpept-like"/>
</dbReference>
<dbReference type="RefSeq" id="WP_246421838.1">
    <property type="nucleotide sequence ID" value="NZ_JACHDS010000001.1"/>
</dbReference>
<evidence type="ECO:0000259" key="12">
    <source>
        <dbReference type="Pfam" id="PF00912"/>
    </source>
</evidence>
<dbReference type="InterPro" id="IPR036950">
    <property type="entry name" value="PBP_transglycosylase"/>
</dbReference>
<name>A0A7W9YM93_9ACTN</name>
<dbReference type="GO" id="GO:0008955">
    <property type="term" value="F:peptidoglycan glycosyltransferase activity"/>
    <property type="evidence" value="ECO:0007669"/>
    <property type="project" value="UniProtKB-EC"/>
</dbReference>
<evidence type="ECO:0000256" key="10">
    <source>
        <dbReference type="SAM" id="Phobius"/>
    </source>
</evidence>
<dbReference type="EMBL" id="JACHDS010000001">
    <property type="protein sequence ID" value="MBB6174584.1"/>
    <property type="molecule type" value="Genomic_DNA"/>
</dbReference>
<comment type="catalytic activity">
    <reaction evidence="8">
        <text>[GlcNAc-(1-&gt;4)-Mur2Ac(oyl-L-Ala-gamma-D-Glu-L-Lys-D-Ala-D-Ala)](n)-di-trans,octa-cis-undecaprenyl diphosphate + beta-D-GlcNAc-(1-&gt;4)-Mur2Ac(oyl-L-Ala-gamma-D-Glu-L-Lys-D-Ala-D-Ala)-di-trans,octa-cis-undecaprenyl diphosphate = [GlcNAc-(1-&gt;4)-Mur2Ac(oyl-L-Ala-gamma-D-Glu-L-Lys-D-Ala-D-Ala)](n+1)-di-trans,octa-cis-undecaprenyl diphosphate + di-trans,octa-cis-undecaprenyl diphosphate + H(+)</text>
        <dbReference type="Rhea" id="RHEA:23708"/>
        <dbReference type="Rhea" id="RHEA-COMP:9602"/>
        <dbReference type="Rhea" id="RHEA-COMP:9603"/>
        <dbReference type="ChEBI" id="CHEBI:15378"/>
        <dbReference type="ChEBI" id="CHEBI:58405"/>
        <dbReference type="ChEBI" id="CHEBI:60033"/>
        <dbReference type="ChEBI" id="CHEBI:78435"/>
        <dbReference type="EC" id="2.4.99.28"/>
    </reaction>
</comment>
<dbReference type="Gene3D" id="3.40.710.10">
    <property type="entry name" value="DD-peptidase/beta-lactamase superfamily"/>
    <property type="match status" value="1"/>
</dbReference>
<dbReference type="InterPro" id="IPR001460">
    <property type="entry name" value="PCN-bd_Tpept"/>
</dbReference>
<evidence type="ECO:0000256" key="2">
    <source>
        <dbReference type="ARBA" id="ARBA00022670"/>
    </source>
</evidence>
<evidence type="ECO:0000256" key="5">
    <source>
        <dbReference type="ARBA" id="ARBA00022801"/>
    </source>
</evidence>
<evidence type="ECO:0000256" key="4">
    <source>
        <dbReference type="ARBA" id="ARBA00022679"/>
    </source>
</evidence>
<evidence type="ECO:0000256" key="1">
    <source>
        <dbReference type="ARBA" id="ARBA00022645"/>
    </source>
</evidence>
<evidence type="ECO:0000256" key="3">
    <source>
        <dbReference type="ARBA" id="ARBA00022676"/>
    </source>
</evidence>
<dbReference type="SUPFAM" id="SSF53955">
    <property type="entry name" value="Lysozyme-like"/>
    <property type="match status" value="1"/>
</dbReference>
<evidence type="ECO:0000313" key="14">
    <source>
        <dbReference type="Proteomes" id="UP000546642"/>
    </source>
</evidence>
<comment type="caution">
    <text evidence="13">The sequence shown here is derived from an EMBL/GenBank/DDBJ whole genome shotgun (WGS) entry which is preliminary data.</text>
</comment>
<evidence type="ECO:0000256" key="9">
    <source>
        <dbReference type="SAM" id="MobiDB-lite"/>
    </source>
</evidence>
<keyword evidence="10" id="KW-1133">Transmembrane helix</keyword>
<feature type="region of interest" description="Disordered" evidence="9">
    <location>
        <begin position="422"/>
        <end position="451"/>
    </location>
</feature>
<dbReference type="GO" id="GO:0008658">
    <property type="term" value="F:penicillin binding"/>
    <property type="evidence" value="ECO:0007669"/>
    <property type="project" value="InterPro"/>
</dbReference>
<keyword evidence="10" id="KW-0472">Membrane</keyword>
<dbReference type="GO" id="GO:0030288">
    <property type="term" value="C:outer membrane-bounded periplasmic space"/>
    <property type="evidence" value="ECO:0007669"/>
    <property type="project" value="TreeGrafter"/>
</dbReference>
<evidence type="ECO:0000256" key="7">
    <source>
        <dbReference type="ARBA" id="ARBA00034000"/>
    </source>
</evidence>
<keyword evidence="10" id="KW-0812">Transmembrane</keyword>
<evidence type="ECO:0000256" key="6">
    <source>
        <dbReference type="ARBA" id="ARBA00023268"/>
    </source>
</evidence>
<organism evidence="13 14">
    <name type="scientific">Nocardiopsis mwathae</name>
    <dbReference type="NCBI Taxonomy" id="1472723"/>
    <lineage>
        <taxon>Bacteria</taxon>
        <taxon>Bacillati</taxon>
        <taxon>Actinomycetota</taxon>
        <taxon>Actinomycetes</taxon>
        <taxon>Streptosporangiales</taxon>
        <taxon>Nocardiopsidaceae</taxon>
        <taxon>Nocardiopsis</taxon>
    </lineage>
</organism>
<dbReference type="PANTHER" id="PTHR32282:SF34">
    <property type="entry name" value="PENICILLIN-BINDING PROTEIN 1A"/>
    <property type="match status" value="1"/>
</dbReference>
<accession>A0A7W9YM93</accession>
<feature type="compositionally biased region" description="Basic residues" evidence="9">
    <location>
        <begin position="1"/>
        <end position="18"/>
    </location>
</feature>
<dbReference type="Pfam" id="PF00905">
    <property type="entry name" value="Transpeptidase"/>
    <property type="match status" value="1"/>
</dbReference>
<dbReference type="Proteomes" id="UP000546642">
    <property type="component" value="Unassembled WGS sequence"/>
</dbReference>
<dbReference type="GO" id="GO:0009002">
    <property type="term" value="F:serine-type D-Ala-D-Ala carboxypeptidase activity"/>
    <property type="evidence" value="ECO:0007669"/>
    <property type="project" value="UniProtKB-EC"/>
</dbReference>
<feature type="transmembrane region" description="Helical" evidence="10">
    <location>
        <begin position="46"/>
        <end position="70"/>
    </location>
</feature>
<proteinExistence type="predicted"/>
<keyword evidence="6" id="KW-0511">Multifunctional enzyme</keyword>
<evidence type="ECO:0000256" key="8">
    <source>
        <dbReference type="ARBA" id="ARBA00049902"/>
    </source>
</evidence>
<dbReference type="GO" id="GO:0006508">
    <property type="term" value="P:proteolysis"/>
    <property type="evidence" value="ECO:0007669"/>
    <property type="project" value="UniProtKB-KW"/>
</dbReference>
<evidence type="ECO:0000259" key="11">
    <source>
        <dbReference type="Pfam" id="PF00905"/>
    </source>
</evidence>
<keyword evidence="2" id="KW-0645">Protease</keyword>
<dbReference type="InterPro" id="IPR050396">
    <property type="entry name" value="Glycosyltr_51/Transpeptidase"/>
</dbReference>
<keyword evidence="5" id="KW-0378">Hydrolase</keyword>
<dbReference type="InterPro" id="IPR001264">
    <property type="entry name" value="Glyco_trans_51"/>
</dbReference>
<evidence type="ECO:0000313" key="13">
    <source>
        <dbReference type="EMBL" id="MBB6174584.1"/>
    </source>
</evidence>
<reference evidence="13 14" key="1">
    <citation type="submission" date="2020-08" db="EMBL/GenBank/DDBJ databases">
        <title>Sequencing the genomes of 1000 actinobacteria strains.</title>
        <authorList>
            <person name="Klenk H.-P."/>
        </authorList>
    </citation>
    <scope>NUCLEOTIDE SEQUENCE [LARGE SCALE GENOMIC DNA]</scope>
    <source>
        <strain evidence="13 14">DSM 46659</strain>
    </source>
</reference>
<comment type="catalytic activity">
    <reaction evidence="7">
        <text>Preferential cleavage: (Ac)2-L-Lys-D-Ala-|-D-Ala. Also transpeptidation of peptidyl-alanyl moieties that are N-acyl substituents of D-alanine.</text>
        <dbReference type="EC" id="3.4.16.4"/>
    </reaction>
</comment>
<dbReference type="InterPro" id="IPR023346">
    <property type="entry name" value="Lysozyme-like_dom_sf"/>
</dbReference>
<dbReference type="SUPFAM" id="SSF56601">
    <property type="entry name" value="beta-lactamase/transpeptidase-like"/>
    <property type="match status" value="1"/>
</dbReference>
<dbReference type="PANTHER" id="PTHR32282">
    <property type="entry name" value="BINDING PROTEIN TRANSPEPTIDASE, PUTATIVE-RELATED"/>
    <property type="match status" value="1"/>
</dbReference>
<keyword evidence="14" id="KW-1185">Reference proteome</keyword>
<sequence>MGRRRRTDATARPRRARYRRAEDGDDITAPTDGGRRPGRTRRVLAWTWKTLAVTGALGLCALVAAFAVAYKETPDPREMQPQDQALLIGSSIAYADGTEALTVGQLKRIPVTEEQIPDTVVDGVLGSEQRDFYDQPGISPMGMARAVLSGGGAGGGSGITQQMARNYYDGLSQERSYVRKVKEILISIKVGRTLSPGEILTQYLNTIYFGREAYGVQAAAQAYFAKDVEDLDAAEGAFIGAIIQQPGNFENVAPGSKMEEILRERWSYAVDGTVAMHENDPERGMSREQADELEFPEVVDYEPGTSLSGYKGYIKLAVERELRDRYGLSDAQIAAGGYEVTTSLDRRLMDAAAEAFDTALPDLPEDSVKGLAAIDPATGEIRAFHGGDDFVNELDPSLVQRTQAGATFRPYVLAAALEQGVGSPDPRSFGVPGPLDDVGRESPPTGTGGVPDLLQATVDPSGVPFVEAVMKIGPRSVTETARKAGVAEEQFETAELEPSIASGTFQLTALDQASGFATFANQGLHKPRHMVTRVTDVNGRELDPSDAGRLEQGTRAFSARTARDATYAMNEALYRTHETDPVLPTGHPVAGVAGAYGDARSAWFAGYTPDLAAAVSLSRPDGKPLEVPGVEEIDGGTTSAKVWSAFMAAAMRGREVRDFDADAGLAPVEERGEDPAG</sequence>
<feature type="region of interest" description="Disordered" evidence="9">
    <location>
        <begin position="1"/>
        <end position="38"/>
    </location>
</feature>
<dbReference type="Gene3D" id="1.10.3810.10">
    <property type="entry name" value="Biosynthetic peptidoglycan transglycosylase-like"/>
    <property type="match status" value="1"/>
</dbReference>
<keyword evidence="4" id="KW-0808">Transferase</keyword>
<keyword evidence="1 13" id="KW-0121">Carboxypeptidase</keyword>
<dbReference type="GO" id="GO:0009252">
    <property type="term" value="P:peptidoglycan biosynthetic process"/>
    <property type="evidence" value="ECO:0007669"/>
    <property type="project" value="TreeGrafter"/>
</dbReference>
<protein>
    <submittedName>
        <fullName evidence="13">Membrane peptidoglycan carboxypeptidase</fullName>
    </submittedName>
</protein>
<feature type="domain" description="Penicillin-binding protein transpeptidase" evidence="11">
    <location>
        <begin position="373"/>
        <end position="612"/>
    </location>
</feature>
<gene>
    <name evidence="13" type="ORF">HNR23_004644</name>
</gene>